<dbReference type="InterPro" id="IPR002575">
    <property type="entry name" value="Aminoglycoside_PTrfase"/>
</dbReference>
<accession>A0A7T3KTY0</accession>
<dbReference type="EMBL" id="CP065856">
    <property type="protein sequence ID" value="QPV61664.1"/>
    <property type="molecule type" value="Genomic_DNA"/>
</dbReference>
<dbReference type="GO" id="GO:0016740">
    <property type="term" value="F:transferase activity"/>
    <property type="evidence" value="ECO:0007669"/>
    <property type="project" value="UniProtKB-KW"/>
</dbReference>
<keyword evidence="2" id="KW-0808">Transferase</keyword>
<dbReference type="SUPFAM" id="SSF56112">
    <property type="entry name" value="Protein kinase-like (PK-like)"/>
    <property type="match status" value="1"/>
</dbReference>
<organism evidence="2 3">
    <name type="scientific">Halosimplex litoreum</name>
    <dbReference type="NCBI Taxonomy" id="1198301"/>
    <lineage>
        <taxon>Archaea</taxon>
        <taxon>Methanobacteriati</taxon>
        <taxon>Methanobacteriota</taxon>
        <taxon>Stenosarchaea group</taxon>
        <taxon>Halobacteria</taxon>
        <taxon>Halobacteriales</taxon>
        <taxon>Haloarculaceae</taxon>
        <taxon>Halosimplex</taxon>
    </lineage>
</organism>
<proteinExistence type="predicted"/>
<sequence>MPDGSLTERDARRAVADAVPDQRVVSAERVDGGTNLLYRVETDASEYVVKFNTFVGREIAAAEVEAYRLLAESDVPVPRVVDDVHDPAEGSAYFVTTAVPGAPPTDVSPALAREMGRTLRGFSTVPGVDAIDGYGRLRRAPGATPPLVGSADTWRAYVEWAAEMLLSKPSDEVADLADPVRGVVDETLDAVPRRPDPAVVPDDYRPANLHVVDGEIAGVVDLERAARGDLRLALVKSGYLLTRVRPAGGGDRLRAALSEGFGSDVSDERRRCYRAVAVASEIRGFDIWWDDAADEAAATLRGIVDELRS</sequence>
<dbReference type="PANTHER" id="PTHR21310">
    <property type="entry name" value="AMINOGLYCOSIDE PHOSPHOTRANSFERASE-RELATED-RELATED"/>
    <property type="match status" value="1"/>
</dbReference>
<evidence type="ECO:0000259" key="1">
    <source>
        <dbReference type="Pfam" id="PF01636"/>
    </source>
</evidence>
<dbReference type="Proteomes" id="UP000595001">
    <property type="component" value="Chromosome"/>
</dbReference>
<dbReference type="Pfam" id="PF01636">
    <property type="entry name" value="APH"/>
    <property type="match status" value="1"/>
</dbReference>
<dbReference type="KEGG" id="hlt:I7X12_12970"/>
<gene>
    <name evidence="2" type="ORF">I7X12_12970</name>
</gene>
<dbReference type="InterPro" id="IPR011009">
    <property type="entry name" value="Kinase-like_dom_sf"/>
</dbReference>
<dbReference type="RefSeq" id="WP_198060493.1">
    <property type="nucleotide sequence ID" value="NZ_CP065856.1"/>
</dbReference>
<feature type="domain" description="Aminoglycoside phosphotransferase" evidence="1">
    <location>
        <begin position="31"/>
        <end position="266"/>
    </location>
</feature>
<dbReference type="Gene3D" id="3.90.1200.10">
    <property type="match status" value="1"/>
</dbReference>
<dbReference type="InterPro" id="IPR051678">
    <property type="entry name" value="AGP_Transferase"/>
</dbReference>
<dbReference type="OrthoDB" id="238319at2157"/>
<dbReference type="Gene3D" id="3.30.200.150">
    <property type="match status" value="1"/>
</dbReference>
<evidence type="ECO:0000313" key="3">
    <source>
        <dbReference type="Proteomes" id="UP000595001"/>
    </source>
</evidence>
<dbReference type="GeneID" id="60589421"/>
<evidence type="ECO:0000313" key="2">
    <source>
        <dbReference type="EMBL" id="QPV61664.1"/>
    </source>
</evidence>
<dbReference type="AlphaFoldDB" id="A0A7T3KTY0"/>
<protein>
    <submittedName>
        <fullName evidence="2">Aminoglycoside phosphotransferase family protein</fullName>
    </submittedName>
</protein>
<name>A0A7T3KTY0_9EURY</name>
<keyword evidence="3" id="KW-1185">Reference proteome</keyword>
<reference evidence="2 3" key="1">
    <citation type="submission" date="2020-12" db="EMBL/GenBank/DDBJ databases">
        <title>Halosimplex halophilum sp. nov. and Halosimplex salinum sp. nov., two new members of the genus Halosimplex.</title>
        <authorList>
            <person name="Cui H.L."/>
        </authorList>
    </citation>
    <scope>NUCLEOTIDE SEQUENCE [LARGE SCALE GENOMIC DNA]</scope>
    <source>
        <strain evidence="2 3">YGH94</strain>
    </source>
</reference>